<organism evidence="1 2">
    <name type="scientific">Chromobacterium fluminis</name>
    <dbReference type="NCBI Taxonomy" id="3044269"/>
    <lineage>
        <taxon>Bacteria</taxon>
        <taxon>Pseudomonadati</taxon>
        <taxon>Pseudomonadota</taxon>
        <taxon>Betaproteobacteria</taxon>
        <taxon>Neisseriales</taxon>
        <taxon>Chromobacteriaceae</taxon>
        <taxon>Chromobacterium</taxon>
    </lineage>
</organism>
<evidence type="ECO:0000313" key="2">
    <source>
        <dbReference type="Proteomes" id="UP001515641"/>
    </source>
</evidence>
<gene>
    <name evidence="1" type="ORF">HA052_04190</name>
</gene>
<dbReference type="EMBL" id="JAAOMA010000004">
    <property type="protein sequence ID" value="NHR04390.1"/>
    <property type="molecule type" value="Genomic_DNA"/>
</dbReference>
<name>A0ABX0KY16_9NEIS</name>
<protein>
    <submittedName>
        <fullName evidence="1">Uncharacterized protein</fullName>
    </submittedName>
</protein>
<keyword evidence="2" id="KW-1185">Reference proteome</keyword>
<sequence length="64" mass="7327">MAQGNWNPEVIKPKPRCRLCRRVVKAADFVRLDGIMPAHRCCAQAKNRHFTEGKEIYRNGVSSD</sequence>
<evidence type="ECO:0000313" key="1">
    <source>
        <dbReference type="EMBL" id="NHR04390.1"/>
    </source>
</evidence>
<dbReference type="RefSeq" id="WP_166450908.1">
    <property type="nucleotide sequence ID" value="NZ_JAAOMA010000004.1"/>
</dbReference>
<accession>A0ABX0KY16</accession>
<proteinExistence type="predicted"/>
<dbReference type="Proteomes" id="UP001515641">
    <property type="component" value="Unassembled WGS sequence"/>
</dbReference>
<comment type="caution">
    <text evidence="1">The sequence shown here is derived from an EMBL/GenBank/DDBJ whole genome shotgun (WGS) entry which is preliminary data.</text>
</comment>
<reference evidence="1 2" key="1">
    <citation type="submission" date="2020-03" db="EMBL/GenBank/DDBJ databases">
        <title>Draft genome sequence of environmentally isolated cultures.</title>
        <authorList>
            <person name="Wilson H.S."/>
            <person name="De Leon M.E."/>
        </authorList>
    </citation>
    <scope>NUCLEOTIDE SEQUENCE [LARGE SCALE GENOMIC DNA]</scope>
    <source>
        <strain evidence="1 2">HSC-31F16</strain>
    </source>
</reference>